<evidence type="ECO:0000313" key="1">
    <source>
        <dbReference type="EMBL" id="OHB13951.1"/>
    </source>
</evidence>
<name>A0A1G2UX35_9BACT</name>
<organism evidence="1 2">
    <name type="scientific">Candidatus Zambryskibacteria bacterium RIFCSPLOWO2_12_39_8</name>
    <dbReference type="NCBI Taxonomy" id="1802774"/>
    <lineage>
        <taxon>Bacteria</taxon>
        <taxon>Candidatus Zambryskiibacteriota</taxon>
    </lineage>
</organism>
<dbReference type="AlphaFoldDB" id="A0A1G2UX35"/>
<gene>
    <name evidence="1" type="ORF">A2Y49_01855</name>
</gene>
<comment type="caution">
    <text evidence="1">The sequence shown here is derived from an EMBL/GenBank/DDBJ whole genome shotgun (WGS) entry which is preliminary data.</text>
</comment>
<reference evidence="1 2" key="1">
    <citation type="journal article" date="2016" name="Nat. Commun.">
        <title>Thousands of microbial genomes shed light on interconnected biogeochemical processes in an aquifer system.</title>
        <authorList>
            <person name="Anantharaman K."/>
            <person name="Brown C.T."/>
            <person name="Hug L.A."/>
            <person name="Sharon I."/>
            <person name="Castelle C.J."/>
            <person name="Probst A.J."/>
            <person name="Thomas B.C."/>
            <person name="Singh A."/>
            <person name="Wilkins M.J."/>
            <person name="Karaoz U."/>
            <person name="Brodie E.L."/>
            <person name="Williams K.H."/>
            <person name="Hubbard S.S."/>
            <person name="Banfield J.F."/>
        </authorList>
    </citation>
    <scope>NUCLEOTIDE SEQUENCE [LARGE SCALE GENOMIC DNA]</scope>
</reference>
<accession>A0A1G2UX35</accession>
<evidence type="ECO:0000313" key="2">
    <source>
        <dbReference type="Proteomes" id="UP000177154"/>
    </source>
</evidence>
<dbReference type="EMBL" id="MHWR01000002">
    <property type="protein sequence ID" value="OHB13951.1"/>
    <property type="molecule type" value="Genomic_DNA"/>
</dbReference>
<protein>
    <submittedName>
        <fullName evidence="1">Uncharacterized protein</fullName>
    </submittedName>
</protein>
<dbReference type="Proteomes" id="UP000177154">
    <property type="component" value="Unassembled WGS sequence"/>
</dbReference>
<sequence>MNGSKSFAHGQFDTTFLCATISIRKIKQWGDFMFMVVVKRQIPGIGPTKVCEFPRDINDLDEAEKELDWLFRIFTKNNYELERRDWNFPRNSTMIFEKKLTAQTPNIDWEDVWIITLEPCVDQETITKHINSALIK</sequence>
<proteinExistence type="predicted"/>